<feature type="transmembrane region" description="Helical" evidence="7">
    <location>
        <begin position="46"/>
        <end position="68"/>
    </location>
</feature>
<feature type="transmembrane region" description="Helical" evidence="7">
    <location>
        <begin position="21"/>
        <end position="40"/>
    </location>
</feature>
<dbReference type="OrthoDB" id="9808602at2"/>
<dbReference type="GO" id="GO:0009242">
    <property type="term" value="P:colanic acid biosynthetic process"/>
    <property type="evidence" value="ECO:0007669"/>
    <property type="project" value="TreeGrafter"/>
</dbReference>
<dbReference type="RefSeq" id="WP_025421650.1">
    <property type="nucleotide sequence ID" value="NZ_CP006569.1"/>
</dbReference>
<dbReference type="InterPro" id="IPR036291">
    <property type="entry name" value="NAD(P)-bd_dom_sf"/>
</dbReference>
<feature type="transmembrane region" description="Helical" evidence="7">
    <location>
        <begin position="80"/>
        <end position="100"/>
    </location>
</feature>
<proteinExistence type="inferred from homology"/>
<dbReference type="InterPro" id="IPR003362">
    <property type="entry name" value="Bact_transf"/>
</dbReference>
<keyword evidence="10" id="KW-1185">Reference proteome</keyword>
<organism evidence="9 10">
    <name type="scientific">Sodalis praecaptivus</name>
    <dbReference type="NCBI Taxonomy" id="1239307"/>
    <lineage>
        <taxon>Bacteria</taxon>
        <taxon>Pseudomonadati</taxon>
        <taxon>Pseudomonadota</taxon>
        <taxon>Gammaproteobacteria</taxon>
        <taxon>Enterobacterales</taxon>
        <taxon>Bruguierivoracaceae</taxon>
        <taxon>Sodalis</taxon>
    </lineage>
</organism>
<sequence length="464" mass="52912">MNSIISHRTSTNASLISVIQRFSDIFIMFFALFAICQVNGTQMTNMHFFIVLVALVVFQMIGGITDFYRSWRGVKIRTELLLILQNWTLSLIITAGIISFVEVINITFMVYAEWYVLASLGLVFCRLLIRHIIGMVRHRGYNTRNVAIVGNSPVGVELATSLLDAPWLGFNIVGIYSDNPVEVDQRLNYINKYRQVIEDAKTGKIERIYIAMPMTEEAKIKDLVDELCDTTCSIMLIPDIFTFSILRSRSEDINGLPVLSIADTPLNGINMVLKRIEDIILSLMILMFITPVLLVISLMVKFTSPGPIIFRQKRYGIDGKPILVWKFRSMNVMDDGDTIVQAKRGDSRLTPIGGFLRRTSLDELPQFINVLKGDMSIVGPRPHAVAHNEQYRSLIKGYMLRHKVKPGITGWAQVNGWRGETDSIEKMQRRVDFDLEYIRGWSIWMDLKIIFFTIFKGFIGKSAY</sequence>
<comment type="similarity">
    <text evidence="2">Belongs to the bacterial sugar transferase family.</text>
</comment>
<dbReference type="AlphaFoldDB" id="W0HVI8"/>
<keyword evidence="3 9" id="KW-0808">Transferase</keyword>
<evidence type="ECO:0000256" key="6">
    <source>
        <dbReference type="ARBA" id="ARBA00023136"/>
    </source>
</evidence>
<feature type="domain" description="Bacterial sugar transferase" evidence="8">
    <location>
        <begin position="274"/>
        <end position="456"/>
    </location>
</feature>
<keyword evidence="4 7" id="KW-0812">Transmembrane</keyword>
<dbReference type="InterPro" id="IPR017473">
    <property type="entry name" value="Undecaprenyl-P_gluc_Ptfrase"/>
</dbReference>
<reference evidence="9 10" key="1">
    <citation type="journal article" date="2014" name="Genome Biol. Evol.">
        <title>Genome degeneration and adaptation in a nascent stage of symbiosis.</title>
        <authorList>
            <person name="Oakeson K.F."/>
            <person name="Gil R."/>
            <person name="Clayton A.L."/>
            <person name="Dunn D.M."/>
            <person name="von Niederhausern A.C."/>
            <person name="Hamil C."/>
            <person name="Aoyagi A."/>
            <person name="Duval B."/>
            <person name="Baca A."/>
            <person name="Silva F.J."/>
            <person name="Vallier A."/>
            <person name="Jackson D.G."/>
            <person name="Latorre A."/>
            <person name="Weiss R.B."/>
            <person name="Heddi A."/>
            <person name="Moya A."/>
            <person name="Dale C."/>
        </authorList>
    </citation>
    <scope>NUCLEOTIDE SEQUENCE [LARGE SCALE GENOMIC DNA]</scope>
    <source>
        <strain evidence="9 10">HS1</strain>
    </source>
</reference>
<name>W0HVI8_9GAMM</name>
<evidence type="ECO:0000259" key="8">
    <source>
        <dbReference type="Pfam" id="PF02397"/>
    </source>
</evidence>
<dbReference type="NCBIfam" id="TIGR03025">
    <property type="entry name" value="EPS_sugtrans"/>
    <property type="match status" value="1"/>
</dbReference>
<dbReference type="SUPFAM" id="SSF51735">
    <property type="entry name" value="NAD(P)-binding Rossmann-fold domains"/>
    <property type="match status" value="1"/>
</dbReference>
<protein>
    <submittedName>
        <fullName evidence="9">Putative UDP-glucose lipid carrier transferase</fullName>
    </submittedName>
</protein>
<accession>W0HVI8</accession>
<evidence type="ECO:0000256" key="2">
    <source>
        <dbReference type="ARBA" id="ARBA00006464"/>
    </source>
</evidence>
<keyword evidence="5 7" id="KW-1133">Transmembrane helix</keyword>
<evidence type="ECO:0000313" key="9">
    <source>
        <dbReference type="EMBL" id="AHF76517.1"/>
    </source>
</evidence>
<evidence type="ECO:0000256" key="5">
    <source>
        <dbReference type="ARBA" id="ARBA00022989"/>
    </source>
</evidence>
<gene>
    <name evidence="9" type="primary">wcaJ</name>
    <name evidence="9" type="ORF">Sant_1459</name>
</gene>
<dbReference type="NCBIfam" id="NF007518">
    <property type="entry name" value="PRK10124.1"/>
    <property type="match status" value="1"/>
</dbReference>
<evidence type="ECO:0000256" key="3">
    <source>
        <dbReference type="ARBA" id="ARBA00022679"/>
    </source>
</evidence>
<dbReference type="HOGENOM" id="CLU_024920_0_1_6"/>
<dbReference type="InterPro" id="IPR017475">
    <property type="entry name" value="EPS_sugar_tfrase"/>
</dbReference>
<dbReference type="GO" id="GO:0016020">
    <property type="term" value="C:membrane"/>
    <property type="evidence" value="ECO:0007669"/>
    <property type="project" value="UniProtKB-SubCell"/>
</dbReference>
<evidence type="ECO:0000256" key="1">
    <source>
        <dbReference type="ARBA" id="ARBA00004141"/>
    </source>
</evidence>
<dbReference type="PATRIC" id="fig|1239307.3.peg.1580"/>
<dbReference type="Pfam" id="PF02397">
    <property type="entry name" value="Bac_transf"/>
    <property type="match status" value="1"/>
</dbReference>
<evidence type="ECO:0000256" key="7">
    <source>
        <dbReference type="SAM" id="Phobius"/>
    </source>
</evidence>
<dbReference type="Gene3D" id="3.40.50.720">
    <property type="entry name" value="NAD(P)-binding Rossmann-like Domain"/>
    <property type="match status" value="1"/>
</dbReference>
<comment type="subcellular location">
    <subcellularLocation>
        <location evidence="1">Membrane</location>
        <topology evidence="1">Multi-pass membrane protein</topology>
    </subcellularLocation>
</comment>
<feature type="transmembrane region" description="Helical" evidence="7">
    <location>
        <begin position="279"/>
        <end position="300"/>
    </location>
</feature>
<dbReference type="EMBL" id="CP006569">
    <property type="protein sequence ID" value="AHF76517.1"/>
    <property type="molecule type" value="Genomic_DNA"/>
</dbReference>
<dbReference type="PANTHER" id="PTHR30576:SF21">
    <property type="entry name" value="UDP-GLUCOSE:UNDECAPRENYL-PHOSPHATE GLUCOSE-1-PHOSPHATE TRANSFERASE"/>
    <property type="match status" value="1"/>
</dbReference>
<dbReference type="NCBIfam" id="TIGR03023">
    <property type="entry name" value="WcaJ_sugtrans"/>
    <property type="match status" value="1"/>
</dbReference>
<dbReference type="PANTHER" id="PTHR30576">
    <property type="entry name" value="COLANIC BIOSYNTHESIS UDP-GLUCOSE LIPID CARRIER TRANSFERASE"/>
    <property type="match status" value="1"/>
</dbReference>
<feature type="transmembrane region" description="Helical" evidence="7">
    <location>
        <begin position="106"/>
        <end position="129"/>
    </location>
</feature>
<evidence type="ECO:0000256" key="4">
    <source>
        <dbReference type="ARBA" id="ARBA00022692"/>
    </source>
</evidence>
<dbReference type="Proteomes" id="UP000019028">
    <property type="component" value="Chromosome"/>
</dbReference>
<dbReference type="KEGG" id="sod:Sant_1459"/>
<evidence type="ECO:0000313" key="10">
    <source>
        <dbReference type="Proteomes" id="UP000019028"/>
    </source>
</evidence>
<dbReference type="Pfam" id="PF13727">
    <property type="entry name" value="CoA_binding_3"/>
    <property type="match status" value="1"/>
</dbReference>
<keyword evidence="6 7" id="KW-0472">Membrane</keyword>
<dbReference type="GO" id="GO:0089702">
    <property type="term" value="F:undecaprenyl-phosphate glucose phosphotransferase activity"/>
    <property type="evidence" value="ECO:0007669"/>
    <property type="project" value="TreeGrafter"/>
</dbReference>